<dbReference type="PANTHER" id="PTHR11040:SF44">
    <property type="entry name" value="PROTEIN ZNTC-RELATED"/>
    <property type="match status" value="1"/>
</dbReference>
<evidence type="ECO:0000256" key="4">
    <source>
        <dbReference type="ARBA" id="ARBA00023136"/>
    </source>
</evidence>
<dbReference type="InterPro" id="IPR003689">
    <property type="entry name" value="ZIP"/>
</dbReference>
<dbReference type="PANTHER" id="PTHR11040">
    <property type="entry name" value="ZINC/IRON TRANSPORTER"/>
    <property type="match status" value="1"/>
</dbReference>
<feature type="transmembrane region" description="Helical" evidence="6">
    <location>
        <begin position="198"/>
        <end position="218"/>
    </location>
</feature>
<dbReference type="OrthoDB" id="448280at2759"/>
<evidence type="ECO:0000256" key="1">
    <source>
        <dbReference type="ARBA" id="ARBA00004141"/>
    </source>
</evidence>
<dbReference type="GO" id="GO:0005385">
    <property type="term" value="F:zinc ion transmembrane transporter activity"/>
    <property type="evidence" value="ECO:0007669"/>
    <property type="project" value="TreeGrafter"/>
</dbReference>
<protein>
    <submittedName>
        <fullName evidence="8">Zinc-regulated transporter 1</fullName>
    </submittedName>
</protein>
<dbReference type="Proteomes" id="UP000237481">
    <property type="component" value="Unassembled WGS sequence"/>
</dbReference>
<feature type="chain" id="PRO_5015472510" evidence="7">
    <location>
        <begin position="22"/>
        <end position="511"/>
    </location>
</feature>
<feature type="transmembrane region" description="Helical" evidence="6">
    <location>
        <begin position="238"/>
        <end position="256"/>
    </location>
</feature>
<gene>
    <name evidence="8" type="ORF">TPAR_04921</name>
</gene>
<evidence type="ECO:0000256" key="7">
    <source>
        <dbReference type="SAM" id="SignalP"/>
    </source>
</evidence>
<dbReference type="GO" id="GO:0005886">
    <property type="term" value="C:plasma membrane"/>
    <property type="evidence" value="ECO:0007669"/>
    <property type="project" value="TreeGrafter"/>
</dbReference>
<evidence type="ECO:0000256" key="3">
    <source>
        <dbReference type="ARBA" id="ARBA00022989"/>
    </source>
</evidence>
<dbReference type="Pfam" id="PF02535">
    <property type="entry name" value="Zip"/>
    <property type="match status" value="2"/>
</dbReference>
<evidence type="ECO:0000256" key="5">
    <source>
        <dbReference type="SAM" id="MobiDB-lite"/>
    </source>
</evidence>
<evidence type="ECO:0000256" key="6">
    <source>
        <dbReference type="SAM" id="Phobius"/>
    </source>
</evidence>
<feature type="transmembrane region" description="Helical" evidence="6">
    <location>
        <begin position="412"/>
        <end position="433"/>
    </location>
</feature>
<keyword evidence="3 6" id="KW-1133">Transmembrane helix</keyword>
<comment type="subcellular location">
    <subcellularLocation>
        <location evidence="1">Membrane</location>
        <topology evidence="1">Multi-pass membrane protein</topology>
    </subcellularLocation>
</comment>
<feature type="compositionally biased region" description="Basic and acidic residues" evidence="5">
    <location>
        <begin position="114"/>
        <end position="126"/>
    </location>
</feature>
<organism evidence="8 9">
    <name type="scientific">Tolypocladium paradoxum</name>
    <dbReference type="NCBI Taxonomy" id="94208"/>
    <lineage>
        <taxon>Eukaryota</taxon>
        <taxon>Fungi</taxon>
        <taxon>Dikarya</taxon>
        <taxon>Ascomycota</taxon>
        <taxon>Pezizomycotina</taxon>
        <taxon>Sordariomycetes</taxon>
        <taxon>Hypocreomycetidae</taxon>
        <taxon>Hypocreales</taxon>
        <taxon>Ophiocordycipitaceae</taxon>
        <taxon>Tolypocladium</taxon>
    </lineage>
</organism>
<evidence type="ECO:0000313" key="9">
    <source>
        <dbReference type="Proteomes" id="UP000237481"/>
    </source>
</evidence>
<feature type="transmembrane region" description="Helical" evidence="6">
    <location>
        <begin position="488"/>
        <end position="508"/>
    </location>
</feature>
<feature type="transmembrane region" description="Helical" evidence="6">
    <location>
        <begin position="318"/>
        <end position="344"/>
    </location>
</feature>
<accession>A0A2S4KXK0</accession>
<keyword evidence="4 6" id="KW-0472">Membrane</keyword>
<feature type="transmembrane region" description="Helical" evidence="6">
    <location>
        <begin position="277"/>
        <end position="298"/>
    </location>
</feature>
<dbReference type="AlphaFoldDB" id="A0A2S4KXK0"/>
<keyword evidence="2 6" id="KW-0812">Transmembrane</keyword>
<feature type="transmembrane region" description="Helical" evidence="6">
    <location>
        <begin position="445"/>
        <end position="468"/>
    </location>
</feature>
<comment type="caution">
    <text evidence="8">The sequence shown here is derived from an EMBL/GenBank/DDBJ whole genome shotgun (WGS) entry which is preliminary data.</text>
</comment>
<evidence type="ECO:0000256" key="2">
    <source>
        <dbReference type="ARBA" id="ARBA00022692"/>
    </source>
</evidence>
<name>A0A2S4KXK0_9HYPO</name>
<proteinExistence type="predicted"/>
<dbReference type="STRING" id="94208.A0A2S4KXK0"/>
<feature type="transmembrane region" description="Helical" evidence="6">
    <location>
        <begin position="162"/>
        <end position="186"/>
    </location>
</feature>
<evidence type="ECO:0000313" key="8">
    <source>
        <dbReference type="EMBL" id="POR34900.1"/>
    </source>
</evidence>
<feature type="region of interest" description="Disordered" evidence="5">
    <location>
        <begin position="365"/>
        <end position="398"/>
    </location>
</feature>
<feature type="signal peptide" evidence="7">
    <location>
        <begin position="1"/>
        <end position="21"/>
    </location>
</feature>
<keyword evidence="9" id="KW-1185">Reference proteome</keyword>
<sequence>MSPSMYANLCACFALCGLAAADLLPRQTPAPTTTAASAPKVTVITGCHFHASQLFCFAGETEYLVQSTPTQTTNIPAQFTDCHSHGSGMYCVAPDGKDVEVDPQTGGSEAGGSSHDDGGQSEAGGEKNCHFHAGVEHCVGAGESEDSAAPPQCTTTARDYNVGLRVGLLFVILATSAIGVFGPILLKKVMPTKLNLAFTVLKQFGTGIIISTAFIHLYTHASLMFGNKCLGDLGYEGTTSAILIAGIFLSFLIEYLGHRIVLAKTRSAAALTPKERAQAVLSSEVVSILVMEAGILFHSLRKIHHRILPSFAESELTLVAPVIGLTLVVAGDSFFLTLFIVILFHQMFEGLALGTRIATIGTHEHSQTIRDQSPVRDNAQDTDKSANSPTEETAGAASTAVPQAGLSMKKKLGLAALFAFITPIGMAIGIGVLHKFNGNDKSTLIAIGTLDALSAGILVWVGVVEMWAADWMIGSHGHKAELAEADMLTVGVAGFGLVAGLALMSLLGKWA</sequence>
<keyword evidence="7" id="KW-0732">Signal</keyword>
<feature type="region of interest" description="Disordered" evidence="5">
    <location>
        <begin position="101"/>
        <end position="126"/>
    </location>
</feature>
<reference evidence="8 9" key="1">
    <citation type="submission" date="2018-01" db="EMBL/GenBank/DDBJ databases">
        <title>Harnessing the power of phylogenomics to disentangle the directionality and signatures of interkingdom host jumping in the parasitic fungal genus Tolypocladium.</title>
        <authorList>
            <person name="Quandt C.A."/>
            <person name="Patterson W."/>
            <person name="Spatafora J.W."/>
        </authorList>
    </citation>
    <scope>NUCLEOTIDE SEQUENCE [LARGE SCALE GENOMIC DNA]</scope>
    <source>
        <strain evidence="8 9">NRBC 100945</strain>
    </source>
</reference>
<dbReference type="EMBL" id="PKSG01000482">
    <property type="protein sequence ID" value="POR34900.1"/>
    <property type="molecule type" value="Genomic_DNA"/>
</dbReference>